<dbReference type="OrthoDB" id="2111604at2"/>
<proteinExistence type="predicted"/>
<dbReference type="AlphaFoldDB" id="C6PZQ0"/>
<organism evidence="2 3">
    <name type="scientific">Clostridium carboxidivorans P7</name>
    <dbReference type="NCBI Taxonomy" id="536227"/>
    <lineage>
        <taxon>Bacteria</taxon>
        <taxon>Bacillati</taxon>
        <taxon>Bacillota</taxon>
        <taxon>Clostridia</taxon>
        <taxon>Eubacteriales</taxon>
        <taxon>Clostridiaceae</taxon>
        <taxon>Clostridium</taxon>
    </lineage>
</organism>
<dbReference type="PANTHER" id="PTHR37804">
    <property type="entry name" value="CDAA REGULATORY PROTEIN CDAR"/>
    <property type="match status" value="1"/>
</dbReference>
<dbReference type="PANTHER" id="PTHR37804:SF1">
    <property type="entry name" value="CDAA REGULATORY PROTEIN CDAR"/>
    <property type="match status" value="1"/>
</dbReference>
<dbReference type="PATRIC" id="fig|536227.13.peg.4088"/>
<comment type="caution">
    <text evidence="2">The sequence shown here is derived from an EMBL/GenBank/DDBJ whole genome shotgun (WGS) entry which is preliminary data.</text>
</comment>
<gene>
    <name evidence="2" type="ORF">CcarbDRAFT_4267</name>
</gene>
<keyword evidence="1" id="KW-0812">Transmembrane</keyword>
<evidence type="ECO:0000313" key="2">
    <source>
        <dbReference type="EMBL" id="EET85291.1"/>
    </source>
</evidence>
<evidence type="ECO:0000256" key="1">
    <source>
        <dbReference type="SAM" id="Phobius"/>
    </source>
</evidence>
<keyword evidence="1" id="KW-0472">Membrane</keyword>
<dbReference type="eggNOG" id="COG4856">
    <property type="taxonomic scope" value="Bacteria"/>
</dbReference>
<dbReference type="Gene3D" id="2.170.120.30">
    <property type="match status" value="2"/>
</dbReference>
<dbReference type="Pfam" id="PF07949">
    <property type="entry name" value="YbbR"/>
    <property type="match status" value="3"/>
</dbReference>
<dbReference type="EMBL" id="ACVI01000098">
    <property type="protein sequence ID" value="EET85291.1"/>
    <property type="molecule type" value="Genomic_DNA"/>
</dbReference>
<protein>
    <submittedName>
        <fullName evidence="2">YbbR family protein</fullName>
    </submittedName>
</protein>
<accession>C6PZQ0</accession>
<evidence type="ECO:0000313" key="3">
    <source>
        <dbReference type="Proteomes" id="UP000004198"/>
    </source>
</evidence>
<keyword evidence="3" id="KW-1185">Reference proteome</keyword>
<feature type="transmembrane region" description="Helical" evidence="1">
    <location>
        <begin position="10"/>
        <end position="28"/>
    </location>
</feature>
<dbReference type="InterPro" id="IPR012505">
    <property type="entry name" value="YbbR"/>
</dbReference>
<keyword evidence="1" id="KW-1133">Transmembrane helix</keyword>
<dbReference type="KEGG" id="cck:Ccar_19530"/>
<name>C6PZQ0_9CLOT</name>
<dbReference type="STRING" id="536227.Ccar_19530"/>
<dbReference type="Gene3D" id="2.170.120.40">
    <property type="entry name" value="YbbR-like domain"/>
    <property type="match status" value="2"/>
</dbReference>
<sequence>MDQKVKDHQVIIKICCVIASLVLWLYIFNVENPMREIHIVVPVQILNKDLVAKSDLVPIQEDNLTVTLTIRGSASDTYSIKPSDFKLVSDLNSYAVKKGENKIPVEIKSSPSNIRITNNDNLWVKITLDDLKRKTVPVKVIFDGNTKSGFYAFKPTIKEKEISGPKEAVERVKYVAARYNIKDASKDINANIQLQPSDSSGVIVKNITVNPSSLKVTIPVKKIKTVSVNVKSGIQQNNQGNIKDLVPIEDKIDIAGEEDLISNINSLDTEYVDLNKIYGKDTIEVKLAVPKGVILVNSSDTVKLKVNLNNKNIQKQLSLNIQTINDNSKYSVNLDTNKVDVVVSGEENVINNLKAEDIKCSVDLSSIAEGENSIPLNISLPDGVTKVSQSISSVKITAKKKVLEGKNVN</sequence>
<dbReference type="Proteomes" id="UP000004198">
    <property type="component" value="Unassembled WGS sequence"/>
</dbReference>
<reference evidence="2 3" key="1">
    <citation type="submission" date="2009-06" db="EMBL/GenBank/DDBJ databases">
        <title>The draft genome of Clostridium carboxidivorans P7.</title>
        <authorList>
            <consortium name="US DOE Joint Genome Institute (JGI-PGF)"/>
            <person name="Lucas S."/>
            <person name="Copeland A."/>
            <person name="Lapidus A."/>
            <person name="Glavina del Rio T."/>
            <person name="Tice H."/>
            <person name="Bruce D."/>
            <person name="Goodwin L."/>
            <person name="Pitluck S."/>
            <person name="Larimer F."/>
            <person name="Land M.L."/>
            <person name="Hauser L."/>
            <person name="Hemme C.L."/>
        </authorList>
    </citation>
    <scope>NUCLEOTIDE SEQUENCE [LARGE SCALE GENOMIC DNA]</scope>
    <source>
        <strain evidence="2 3">P7</strain>
    </source>
</reference>
<dbReference type="InterPro" id="IPR053154">
    <property type="entry name" value="c-di-AMP_regulator"/>
</dbReference>
<dbReference type="RefSeq" id="WP_007063152.1">
    <property type="nucleotide sequence ID" value="NZ_ACVI01000098.1"/>
</dbReference>